<protein>
    <recommendedName>
        <fullName evidence="3">DUF1905 domain-containing protein</fullName>
    </recommendedName>
</protein>
<dbReference type="RefSeq" id="WP_221525251.1">
    <property type="nucleotide sequence ID" value="NZ_BAAAXY010000074.1"/>
</dbReference>
<sequence>MQEQHYTVESRPGGRGRLFVPVPFDPDAVWAPKPVHHVTGTLNGMGIRAVITEHQGQRGFLLGPAWLRCGLEPGAHVTVVLTPEGPQRADLAEDVAAALEANPAAGAFFDSLAQFYRRAYLRWIDATKRRPEVRAQRIAETIRLLEAGIKQRPQS</sequence>
<organism evidence="1 2">
    <name type="scientific">Nonomuraea rubra</name>
    <dbReference type="NCBI Taxonomy" id="46180"/>
    <lineage>
        <taxon>Bacteria</taxon>
        <taxon>Bacillati</taxon>
        <taxon>Actinomycetota</taxon>
        <taxon>Actinomycetes</taxon>
        <taxon>Streptosporangiales</taxon>
        <taxon>Streptosporangiaceae</taxon>
        <taxon>Nonomuraea</taxon>
    </lineage>
</organism>
<dbReference type="EMBL" id="JACHMI010000001">
    <property type="protein sequence ID" value="MBB6553600.1"/>
    <property type="molecule type" value="Genomic_DNA"/>
</dbReference>
<keyword evidence="2" id="KW-1185">Reference proteome</keyword>
<gene>
    <name evidence="1" type="ORF">HD593_008395</name>
</gene>
<dbReference type="Proteomes" id="UP000565579">
    <property type="component" value="Unassembled WGS sequence"/>
</dbReference>
<dbReference type="Pfam" id="PF13376">
    <property type="entry name" value="OmdA"/>
    <property type="match status" value="1"/>
</dbReference>
<accession>A0A7X0P1M4</accession>
<reference evidence="1 2" key="1">
    <citation type="submission" date="2020-08" db="EMBL/GenBank/DDBJ databases">
        <title>Sequencing the genomes of 1000 actinobacteria strains.</title>
        <authorList>
            <person name="Klenk H.-P."/>
        </authorList>
    </citation>
    <scope>NUCLEOTIDE SEQUENCE [LARGE SCALE GENOMIC DNA]</scope>
    <source>
        <strain evidence="1 2">DSM 43768</strain>
    </source>
</reference>
<evidence type="ECO:0000313" key="1">
    <source>
        <dbReference type="EMBL" id="MBB6553600.1"/>
    </source>
</evidence>
<dbReference type="AlphaFoldDB" id="A0A7X0P1M4"/>
<proteinExistence type="predicted"/>
<evidence type="ECO:0008006" key="3">
    <source>
        <dbReference type="Google" id="ProtNLM"/>
    </source>
</evidence>
<name>A0A7X0P1M4_9ACTN</name>
<evidence type="ECO:0000313" key="2">
    <source>
        <dbReference type="Proteomes" id="UP000565579"/>
    </source>
</evidence>
<comment type="caution">
    <text evidence="1">The sequence shown here is derived from an EMBL/GenBank/DDBJ whole genome shotgun (WGS) entry which is preliminary data.</text>
</comment>